<proteinExistence type="inferred from homology"/>
<evidence type="ECO:0000256" key="5">
    <source>
        <dbReference type="ARBA" id="ARBA00023077"/>
    </source>
</evidence>
<dbReference type="SUPFAM" id="SSF56935">
    <property type="entry name" value="Porins"/>
    <property type="match status" value="1"/>
</dbReference>
<evidence type="ECO:0000256" key="6">
    <source>
        <dbReference type="ARBA" id="ARBA00023136"/>
    </source>
</evidence>
<dbReference type="PROSITE" id="PS52016">
    <property type="entry name" value="TONB_DEPENDENT_REC_3"/>
    <property type="match status" value="1"/>
</dbReference>
<keyword evidence="7 8" id="KW-0998">Cell outer membrane</keyword>
<keyword evidence="5 9" id="KW-0798">TonB box</keyword>
<dbReference type="Gene3D" id="2.40.170.20">
    <property type="entry name" value="TonB-dependent receptor, beta-barrel domain"/>
    <property type="match status" value="1"/>
</dbReference>
<dbReference type="PANTHER" id="PTHR30069">
    <property type="entry name" value="TONB-DEPENDENT OUTER MEMBRANE RECEPTOR"/>
    <property type="match status" value="1"/>
</dbReference>
<feature type="domain" description="TonB-dependent receptor plug" evidence="11">
    <location>
        <begin position="68"/>
        <end position="176"/>
    </location>
</feature>
<dbReference type="InterPro" id="IPR039426">
    <property type="entry name" value="TonB-dep_rcpt-like"/>
</dbReference>
<name>A0A1M7Y8W0_9BACT</name>
<feature type="domain" description="TonB-dependent receptor-like beta-barrel" evidence="10">
    <location>
        <begin position="239"/>
        <end position="665"/>
    </location>
</feature>
<dbReference type="InterPro" id="IPR000531">
    <property type="entry name" value="Beta-barrel_TonB"/>
</dbReference>
<evidence type="ECO:0000256" key="7">
    <source>
        <dbReference type="ARBA" id="ARBA00023237"/>
    </source>
</evidence>
<keyword evidence="13" id="KW-1185">Reference proteome</keyword>
<dbReference type="GO" id="GO:0015344">
    <property type="term" value="F:siderophore uptake transmembrane transporter activity"/>
    <property type="evidence" value="ECO:0007669"/>
    <property type="project" value="TreeGrafter"/>
</dbReference>
<dbReference type="InterPro" id="IPR037066">
    <property type="entry name" value="Plug_dom_sf"/>
</dbReference>
<keyword evidence="4 8" id="KW-0812">Transmembrane</keyword>
<evidence type="ECO:0000259" key="10">
    <source>
        <dbReference type="Pfam" id="PF00593"/>
    </source>
</evidence>
<evidence type="ECO:0000313" key="13">
    <source>
        <dbReference type="Proteomes" id="UP000184603"/>
    </source>
</evidence>
<keyword evidence="2 8" id="KW-0813">Transport</keyword>
<dbReference type="AlphaFoldDB" id="A0A1M7Y8W0"/>
<dbReference type="InterPro" id="IPR012910">
    <property type="entry name" value="Plug_dom"/>
</dbReference>
<dbReference type="OrthoDB" id="9800913at2"/>
<accession>A0A1M7Y8W0</accession>
<evidence type="ECO:0000256" key="2">
    <source>
        <dbReference type="ARBA" id="ARBA00022448"/>
    </source>
</evidence>
<organism evidence="12 13">
    <name type="scientific">Desulfopila aestuarii DSM 18488</name>
    <dbReference type="NCBI Taxonomy" id="1121416"/>
    <lineage>
        <taxon>Bacteria</taxon>
        <taxon>Pseudomonadati</taxon>
        <taxon>Thermodesulfobacteriota</taxon>
        <taxon>Desulfobulbia</taxon>
        <taxon>Desulfobulbales</taxon>
        <taxon>Desulfocapsaceae</taxon>
        <taxon>Desulfopila</taxon>
    </lineage>
</organism>
<dbReference type="PANTHER" id="PTHR30069:SF27">
    <property type="entry name" value="BLL4766 PROTEIN"/>
    <property type="match status" value="1"/>
</dbReference>
<dbReference type="Proteomes" id="UP000184603">
    <property type="component" value="Unassembled WGS sequence"/>
</dbReference>
<keyword evidence="6 8" id="KW-0472">Membrane</keyword>
<keyword evidence="3 8" id="KW-1134">Transmembrane beta strand</keyword>
<evidence type="ECO:0000256" key="8">
    <source>
        <dbReference type="PROSITE-ProRule" id="PRU01360"/>
    </source>
</evidence>
<protein>
    <submittedName>
        <fullName evidence="12">Iron complex outermembrane recepter protein</fullName>
    </submittedName>
</protein>
<evidence type="ECO:0000259" key="11">
    <source>
        <dbReference type="Pfam" id="PF07715"/>
    </source>
</evidence>
<dbReference type="InterPro" id="IPR036942">
    <property type="entry name" value="Beta-barrel_TonB_sf"/>
</dbReference>
<dbReference type="Pfam" id="PF00593">
    <property type="entry name" value="TonB_dep_Rec_b-barrel"/>
    <property type="match status" value="1"/>
</dbReference>
<comment type="similarity">
    <text evidence="8 9">Belongs to the TonB-dependent receptor family.</text>
</comment>
<dbReference type="CDD" id="cd01347">
    <property type="entry name" value="ligand_gated_channel"/>
    <property type="match status" value="1"/>
</dbReference>
<dbReference type="GO" id="GO:0044718">
    <property type="term" value="P:siderophore transmembrane transport"/>
    <property type="evidence" value="ECO:0007669"/>
    <property type="project" value="TreeGrafter"/>
</dbReference>
<evidence type="ECO:0000313" key="12">
    <source>
        <dbReference type="EMBL" id="SHO49074.1"/>
    </source>
</evidence>
<sequence length="696" mass="78496">MTVNQHSKRKFLYGSVFSILLPLCTFGSSGAQTQQPEDATLLYLKGLSIEELLQTQITSVSKKSEQLFNVAAAVTVITQEDIERSGAQNIPEALRLVPGLQVAQLDGSRYAISSRGFNEYFANKLLVLIDGRSVYTPLFSGVYWNAQDTMLEDIERIEVIRGPGATVWGANAVNGVINIITKNSGDTQGGLVTTKVGDYIQPEVSARYGGQIDDKTIYRIFAKGFHQKDYKDPEGGDAHDAWESIRTGFRADRSHTDKDTLSFQAEAYDNEADIRSDLANIGTPGWTETNGTEKYNGGHVLTTWQHRINDTSDIDLQFYYDYTWRDQVVAEESRDTIDLEFKHHWDPAGSHDIVWGLGYRWTSDDIDSTQYVSFDPDSRSDNLWSAFVQDDINLIPETFWITLGSKFEHNDYSGFEIQPSARARYKPTERQTIWGAVSRAVRTPSRAEHDFTAYLGNGSVNIMVPAPSPPFPPGMTVPLIVPANAYVYGTDDFDSEELIAYELGYRWQASDALSFDLATFYNVYDNLRTLEDGSPIISLNPPSVIIPAYVGNGLEGNTYGFELQGTWQATDTLKIIAAYSLIDFDLEYKDPALRGNSISDEQLTPQQQFQIRSYLDLPHNLSLDAELYYVDKLEDRDIDSYLRFDLQLSWQAKENFRVSVGAENLFDSGHQEFPERQDILPSEIPQQFWLKASYTF</sequence>
<gene>
    <name evidence="12" type="ORF">SAMN02745220_02676</name>
</gene>
<evidence type="ECO:0000256" key="9">
    <source>
        <dbReference type="RuleBase" id="RU003357"/>
    </source>
</evidence>
<evidence type="ECO:0000256" key="4">
    <source>
        <dbReference type="ARBA" id="ARBA00022692"/>
    </source>
</evidence>
<dbReference type="Pfam" id="PF07715">
    <property type="entry name" value="Plug"/>
    <property type="match status" value="1"/>
</dbReference>
<dbReference type="EMBL" id="FRFE01000012">
    <property type="protein sequence ID" value="SHO49074.1"/>
    <property type="molecule type" value="Genomic_DNA"/>
</dbReference>
<comment type="subcellular location">
    <subcellularLocation>
        <location evidence="1 8">Cell outer membrane</location>
        <topology evidence="1 8">Multi-pass membrane protein</topology>
    </subcellularLocation>
</comment>
<dbReference type="GO" id="GO:0009279">
    <property type="term" value="C:cell outer membrane"/>
    <property type="evidence" value="ECO:0007669"/>
    <property type="project" value="UniProtKB-SubCell"/>
</dbReference>
<evidence type="ECO:0000256" key="3">
    <source>
        <dbReference type="ARBA" id="ARBA00022452"/>
    </source>
</evidence>
<dbReference type="Gene3D" id="2.170.130.10">
    <property type="entry name" value="TonB-dependent receptor, plug domain"/>
    <property type="match status" value="1"/>
</dbReference>
<evidence type="ECO:0000256" key="1">
    <source>
        <dbReference type="ARBA" id="ARBA00004571"/>
    </source>
</evidence>
<dbReference type="RefSeq" id="WP_159441295.1">
    <property type="nucleotide sequence ID" value="NZ_FRFE01000012.1"/>
</dbReference>
<reference evidence="12 13" key="1">
    <citation type="submission" date="2016-12" db="EMBL/GenBank/DDBJ databases">
        <authorList>
            <person name="Song W.-J."/>
            <person name="Kurnit D.M."/>
        </authorList>
    </citation>
    <scope>NUCLEOTIDE SEQUENCE [LARGE SCALE GENOMIC DNA]</scope>
    <source>
        <strain evidence="12 13">DSM 18488</strain>
    </source>
</reference>
<dbReference type="STRING" id="1121416.SAMN02745220_02676"/>